<evidence type="ECO:0000313" key="1">
    <source>
        <dbReference type="EMBL" id="MCY1584425.1"/>
    </source>
</evidence>
<dbReference type="EMBL" id="JANSLD010000077">
    <property type="protein sequence ID" value="MCY1584425.1"/>
    <property type="molecule type" value="Genomic_DNA"/>
</dbReference>
<proteinExistence type="predicted"/>
<evidence type="ECO:0000313" key="2">
    <source>
        <dbReference type="Proteomes" id="UP001072952"/>
    </source>
</evidence>
<name>A0ABT4BRS1_9STAP</name>
<organism evidence="1 2">
    <name type="scientific">Staphylococcus pettenkoferi</name>
    <dbReference type="NCBI Taxonomy" id="170573"/>
    <lineage>
        <taxon>Bacteria</taxon>
        <taxon>Bacillati</taxon>
        <taxon>Bacillota</taxon>
        <taxon>Bacilli</taxon>
        <taxon>Bacillales</taxon>
        <taxon>Staphylococcaceae</taxon>
        <taxon>Staphylococcus</taxon>
    </lineage>
</organism>
<protein>
    <recommendedName>
        <fullName evidence="3">Replicative helicase inhibitor G39P N-terminal domain-containing protein</fullName>
    </recommendedName>
</protein>
<comment type="caution">
    <text evidence="1">The sequence shown here is derived from an EMBL/GenBank/DDBJ whole genome shotgun (WGS) entry which is preliminary data.</text>
</comment>
<accession>A0ABT4BRS1</accession>
<dbReference type="RefSeq" id="WP_268213935.1">
    <property type="nucleotide sequence ID" value="NZ_JANSLD010000077.1"/>
</dbReference>
<sequence>MTMTNKEAATIVNLIDTAFDMNFTKDEFKARLWVEQLTAYGDYDRTLRKTKKYIRESRYKPTIAQIIDYKPPEMESTVPPEEETHAYKMKHDSEYASQHRRLKERWEQLKKEWAEEDE</sequence>
<reference evidence="1" key="2">
    <citation type="submission" date="2022-08" db="EMBL/GenBank/DDBJ databases">
        <authorList>
            <person name="Magnan C."/>
        </authorList>
    </citation>
    <scope>NUCLEOTIDE SEQUENCE</scope>
    <source>
        <strain evidence="1">NSP012P</strain>
    </source>
</reference>
<reference evidence="1" key="1">
    <citation type="journal article" date="2022" name="Int. J. Mol. Sci.">
        <title>Phenotypic and Genotypic Virulence Characterisation of Staphylococcus pettenkoferi Strains Isolated from Human Bloodstream and Diabetic Foot Infections.</title>
        <authorList>
            <person name="Magnan C."/>
            <person name="Ahmad-Mansour N."/>
            <person name="Pouget C."/>
            <person name="Morsli M."/>
            <person name="Huc-Brandt S."/>
            <person name="Pantel A."/>
            <person name="Dunyach-Remy C."/>
            <person name="Sotto A."/>
            <person name="Molle V."/>
            <person name="Lavigne J.-P."/>
        </authorList>
    </citation>
    <scope>NUCLEOTIDE SEQUENCE</scope>
    <source>
        <strain evidence="1">NSP012P</strain>
    </source>
</reference>
<dbReference type="Proteomes" id="UP001072952">
    <property type="component" value="Unassembled WGS sequence"/>
</dbReference>
<dbReference type="Gene3D" id="1.10.8.200">
    <property type="entry name" value="Replisome organizer (g39p helicase loader/inhibitor protein)"/>
    <property type="match status" value="1"/>
</dbReference>
<gene>
    <name evidence="1" type="ORF">NW133_13100</name>
</gene>
<evidence type="ECO:0008006" key="3">
    <source>
        <dbReference type="Google" id="ProtNLM"/>
    </source>
</evidence>
<keyword evidence="2" id="KW-1185">Reference proteome</keyword>